<feature type="compositionally biased region" description="Polar residues" evidence="1">
    <location>
        <begin position="285"/>
        <end position="296"/>
    </location>
</feature>
<dbReference type="AlphaFoldDB" id="A0A8T3DR33"/>
<feature type="compositionally biased region" description="Polar residues" evidence="1">
    <location>
        <begin position="959"/>
        <end position="987"/>
    </location>
</feature>
<feature type="region of interest" description="Disordered" evidence="1">
    <location>
        <begin position="784"/>
        <end position="807"/>
    </location>
</feature>
<dbReference type="PANTHER" id="PTHR21557:SF2">
    <property type="entry name" value="CORDON-BLEU PROTEIN-LIKE 1"/>
    <property type="match status" value="1"/>
</dbReference>
<feature type="compositionally biased region" description="Polar residues" evidence="1">
    <location>
        <begin position="402"/>
        <end position="415"/>
    </location>
</feature>
<feature type="region of interest" description="Disordered" evidence="1">
    <location>
        <begin position="824"/>
        <end position="1100"/>
    </location>
</feature>
<feature type="compositionally biased region" description="Polar residues" evidence="1">
    <location>
        <begin position="1043"/>
        <end position="1055"/>
    </location>
</feature>
<evidence type="ECO:0000256" key="1">
    <source>
        <dbReference type="SAM" id="MobiDB-lite"/>
    </source>
</evidence>
<evidence type="ECO:0000313" key="3">
    <source>
        <dbReference type="EMBL" id="KAI1898284.1"/>
    </source>
</evidence>
<dbReference type="InterPro" id="IPR019025">
    <property type="entry name" value="Cordon-bleu_ubiquitin_domain"/>
</dbReference>
<dbReference type="Proteomes" id="UP000829720">
    <property type="component" value="Unassembled WGS sequence"/>
</dbReference>
<dbReference type="GO" id="GO:0003785">
    <property type="term" value="F:actin monomer binding"/>
    <property type="evidence" value="ECO:0007669"/>
    <property type="project" value="InterPro"/>
</dbReference>
<feature type="compositionally biased region" description="Polar residues" evidence="1">
    <location>
        <begin position="483"/>
        <end position="495"/>
    </location>
</feature>
<sequence length="1100" mass="118264">MTLRLRRSTKGKAPPPPTAKGLDSQRLSVRLLGTPLSAMDQKENLIDKELTLTVVLPGGAEKTTTVPGSKPMMDLLVMLCAKYHLNPSSHTMELISTNRNHIKFKPNALIGALEAEKVLLKPKGADEKNKKTWPAMPEATVRLIINYKKTQKTILRVSPRVPLEDLMPAVCEKCEFDQKTSILLRDVRSEEPLDLTKSLNDYGLREVYARDTKSVYSTDLPASPVHEEDKSTPGKGKTLKEKENKGLFSMFRKSKKKPDQVVTASAPTSPVSNKPRPASMPPLSANASVYSSNTMPSDVPKKRRAPLPPMMVVQSFPSNHNENQTNSPTKAPSEGDQEVSGISRGSSAESSLKRTKRKAPQPPSSPPSVATQDEAVEDRSIKAVDPGHTTLEEISEQEEMVVSTSMDSSSPTNIQEENESLDMPTNAPPYSEKMEMAPPPEHAEMPRSSSPSPPTPLPPDGTGEDQSNDLSSHGKPAKDPVNDQESTEQTGSSVESPEPEHKVSAGSDLSQPVEQTGVLEESASALDENKENNNTGMCPTPEIPPPSAPSPKPLTQDAETLTSDPQSSEAPEAQKEMPEKAVSDGVASTVEDVPAQPNHQPPVHQKAASSSEPPKLRRDMATSTEELPLTEAPPPLPQASKSPPIYVLDSAPKPKPSNELTREYIPKVGLTTYTIVPQKSLEKLRYFEVELTLEAPDPAVQQEAAAKATNTEHSRIAVTATQLELLSPQPRAVPQLSNGMVTSNDACHGNLPPALPATLPADREDSKALIPCDAGIWAAPAPEAKEKKIPPATKPKPASFRLPLHKRTPGGYVTSAAVKSVNASHVSGHSEVPGRPGVEQPVETLEENSFPPPPPPVQWTEDEAAESSKDEQKPQEQSVADIPPLSLDSPPTSELDCPVPSVIGPNPSVISPTESVLAPAPPVEGPTTRLTRQWSLPAKDSAGLSLEKLRSFAAPRPYMSTSQSRFAQAVSSALKRSQSLTQASGTEPQPRRTLPKPLLASHCTITEVVEPSRSSEREAQEREEGKAQAPQREEQPDCGADSGTHSKTPSASDQGEIQDIYGDDADHHVTGETDLPTVPEAFPPLSLNGGPSEMQSAQVE</sequence>
<feature type="compositionally biased region" description="Polar residues" evidence="1">
    <location>
        <begin position="262"/>
        <end position="272"/>
    </location>
</feature>
<reference evidence="3" key="1">
    <citation type="submission" date="2021-01" db="EMBL/GenBank/DDBJ databases">
        <authorList>
            <person name="Zahm M."/>
            <person name="Roques C."/>
            <person name="Cabau C."/>
            <person name="Klopp C."/>
            <person name="Donnadieu C."/>
            <person name="Jouanno E."/>
            <person name="Lampietro C."/>
            <person name="Louis A."/>
            <person name="Herpin A."/>
            <person name="Echchiki A."/>
            <person name="Berthelot C."/>
            <person name="Parey E."/>
            <person name="Roest-Crollius H."/>
            <person name="Braasch I."/>
            <person name="Postlethwait J."/>
            <person name="Bobe J."/>
            <person name="Montfort J."/>
            <person name="Bouchez O."/>
            <person name="Begum T."/>
            <person name="Mejri S."/>
            <person name="Adams A."/>
            <person name="Chen W.-J."/>
            <person name="Guiguen Y."/>
        </authorList>
    </citation>
    <scope>NUCLEOTIDE SEQUENCE</scope>
    <source>
        <tissue evidence="3">Blood</tissue>
    </source>
</reference>
<evidence type="ECO:0000259" key="2">
    <source>
        <dbReference type="Pfam" id="PF09469"/>
    </source>
</evidence>
<feature type="compositionally biased region" description="Basic and acidic residues" evidence="1">
    <location>
        <begin position="225"/>
        <end position="245"/>
    </location>
</feature>
<name>A0A8T3DR33_9TELE</name>
<gene>
    <name evidence="3" type="ORF">AGOR_G00070740</name>
</gene>
<dbReference type="InterPro" id="IPR039895">
    <property type="entry name" value="COBL-like"/>
</dbReference>
<feature type="compositionally biased region" description="Basic and acidic residues" evidence="1">
    <location>
        <begin position="1013"/>
        <end position="1035"/>
    </location>
</feature>
<comment type="caution">
    <text evidence="3">The sequence shown here is derived from an EMBL/GenBank/DDBJ whole genome shotgun (WGS) entry which is preliminary data.</text>
</comment>
<feature type="domain" description="Cordon-bleu ubiquitin-like" evidence="2">
    <location>
        <begin position="130"/>
        <end position="213"/>
    </location>
</feature>
<feature type="region of interest" description="Disordered" evidence="1">
    <location>
        <begin position="1"/>
        <end position="22"/>
    </location>
</feature>
<dbReference type="Pfam" id="PF09469">
    <property type="entry name" value="Cobl"/>
    <property type="match status" value="1"/>
</dbReference>
<accession>A0A8T3DR33</accession>
<keyword evidence="4" id="KW-1185">Reference proteome</keyword>
<feature type="compositionally biased region" description="Polar residues" evidence="1">
    <location>
        <begin position="315"/>
        <end position="330"/>
    </location>
</feature>
<protein>
    <recommendedName>
        <fullName evidence="2">Cordon-bleu ubiquitin-like domain-containing protein</fullName>
    </recommendedName>
</protein>
<dbReference type="EMBL" id="JAERUA010000006">
    <property type="protein sequence ID" value="KAI1898284.1"/>
    <property type="molecule type" value="Genomic_DNA"/>
</dbReference>
<feature type="compositionally biased region" description="Low complexity" evidence="1">
    <location>
        <begin position="340"/>
        <end position="350"/>
    </location>
</feature>
<feature type="region of interest" description="Disordered" evidence="1">
    <location>
        <begin position="218"/>
        <end position="659"/>
    </location>
</feature>
<feature type="compositionally biased region" description="Basic and acidic residues" evidence="1">
    <location>
        <begin position="572"/>
        <end position="582"/>
    </location>
</feature>
<proteinExistence type="predicted"/>
<feature type="compositionally biased region" description="Pro residues" evidence="1">
    <location>
        <begin position="541"/>
        <end position="552"/>
    </location>
</feature>
<evidence type="ECO:0000313" key="4">
    <source>
        <dbReference type="Proteomes" id="UP000829720"/>
    </source>
</evidence>
<dbReference type="OrthoDB" id="8882621at2759"/>
<dbReference type="PANTHER" id="PTHR21557">
    <property type="entry name" value="CORDON-BLEU"/>
    <property type="match status" value="1"/>
</dbReference>
<feature type="compositionally biased region" description="Low complexity" evidence="1">
    <location>
        <begin position="621"/>
        <end position="630"/>
    </location>
</feature>
<dbReference type="Gene3D" id="3.10.20.90">
    <property type="entry name" value="Phosphatidylinositol 3-kinase Catalytic Subunit, Chain A, domain 1"/>
    <property type="match status" value="1"/>
</dbReference>
<feature type="compositionally biased region" description="Polar residues" evidence="1">
    <location>
        <begin position="557"/>
        <end position="569"/>
    </location>
</feature>
<organism evidence="3 4">
    <name type="scientific">Albula goreensis</name>
    <dbReference type="NCBI Taxonomy" id="1534307"/>
    <lineage>
        <taxon>Eukaryota</taxon>
        <taxon>Metazoa</taxon>
        <taxon>Chordata</taxon>
        <taxon>Craniata</taxon>
        <taxon>Vertebrata</taxon>
        <taxon>Euteleostomi</taxon>
        <taxon>Actinopterygii</taxon>
        <taxon>Neopterygii</taxon>
        <taxon>Teleostei</taxon>
        <taxon>Albuliformes</taxon>
        <taxon>Albulidae</taxon>
        <taxon>Albula</taxon>
    </lineage>
</organism>
<feature type="compositionally biased region" description="Basic residues" evidence="1">
    <location>
        <begin position="1"/>
        <end position="10"/>
    </location>
</feature>